<reference evidence="2" key="1">
    <citation type="submission" date="2023-07" db="EMBL/GenBank/DDBJ databases">
        <authorList>
            <consortium name="CYATHOMIX"/>
        </authorList>
    </citation>
    <scope>NUCLEOTIDE SEQUENCE</scope>
    <source>
        <strain evidence="2">N/A</strain>
    </source>
</reference>
<evidence type="ECO:0000256" key="1">
    <source>
        <dbReference type="SAM" id="SignalP"/>
    </source>
</evidence>
<accession>A0AA36M901</accession>
<evidence type="ECO:0000313" key="2">
    <source>
        <dbReference type="EMBL" id="CAJ0601087.1"/>
    </source>
</evidence>
<protein>
    <submittedName>
        <fullName evidence="2">Uncharacterized protein</fullName>
    </submittedName>
</protein>
<feature type="signal peptide" evidence="1">
    <location>
        <begin position="1"/>
        <end position="20"/>
    </location>
</feature>
<dbReference type="EMBL" id="CATQJL010000305">
    <property type="protein sequence ID" value="CAJ0601087.1"/>
    <property type="molecule type" value="Genomic_DNA"/>
</dbReference>
<sequence length="96" mass="10656">MRICLAIAAVTFLLPAFVSGDTLCPTGKIEYDEIYDYIVPAVTRARGNLKERLVKNGPDGDYLPEAWDMENLVSSAQGVHDDSDSSRMFRMIDTVV</sequence>
<dbReference type="Proteomes" id="UP001176961">
    <property type="component" value="Unassembled WGS sequence"/>
</dbReference>
<evidence type="ECO:0000313" key="3">
    <source>
        <dbReference type="Proteomes" id="UP001176961"/>
    </source>
</evidence>
<organism evidence="2 3">
    <name type="scientific">Cylicocyclus nassatus</name>
    <name type="common">Nematode worm</name>
    <dbReference type="NCBI Taxonomy" id="53992"/>
    <lineage>
        <taxon>Eukaryota</taxon>
        <taxon>Metazoa</taxon>
        <taxon>Ecdysozoa</taxon>
        <taxon>Nematoda</taxon>
        <taxon>Chromadorea</taxon>
        <taxon>Rhabditida</taxon>
        <taxon>Rhabditina</taxon>
        <taxon>Rhabditomorpha</taxon>
        <taxon>Strongyloidea</taxon>
        <taxon>Strongylidae</taxon>
        <taxon>Cylicocyclus</taxon>
    </lineage>
</organism>
<keyword evidence="3" id="KW-1185">Reference proteome</keyword>
<proteinExistence type="predicted"/>
<keyword evidence="1" id="KW-0732">Signal</keyword>
<gene>
    <name evidence="2" type="ORF">CYNAS_LOCUS13070</name>
</gene>
<name>A0AA36M901_CYLNA</name>
<feature type="chain" id="PRO_5041279687" evidence="1">
    <location>
        <begin position="21"/>
        <end position="96"/>
    </location>
</feature>
<dbReference type="AlphaFoldDB" id="A0AA36M901"/>
<comment type="caution">
    <text evidence="2">The sequence shown here is derived from an EMBL/GenBank/DDBJ whole genome shotgun (WGS) entry which is preliminary data.</text>
</comment>